<dbReference type="InterPro" id="IPR023213">
    <property type="entry name" value="CAT-like_dom_sf"/>
</dbReference>
<comment type="similarity">
    <text evidence="1">Belongs to the plant acyltransferase family.</text>
</comment>
<comment type="caution">
    <text evidence="4">The sequence shown here is derived from an EMBL/GenBank/DDBJ whole genome shotgun (WGS) entry which is preliminary data.</text>
</comment>
<dbReference type="PANTHER" id="PTHR31147">
    <property type="entry name" value="ACYL TRANSFERASE 4"/>
    <property type="match status" value="1"/>
</dbReference>
<dbReference type="AlphaFoldDB" id="A0AA88VXG3"/>
<feature type="region of interest" description="Disordered" evidence="3">
    <location>
        <begin position="68"/>
        <end position="156"/>
    </location>
</feature>
<gene>
    <name evidence="4" type="ORF">RJ639_007705</name>
</gene>
<dbReference type="InterPro" id="IPR050898">
    <property type="entry name" value="Plant_acyltransferase"/>
</dbReference>
<evidence type="ECO:0000256" key="1">
    <source>
        <dbReference type="ARBA" id="ARBA00009861"/>
    </source>
</evidence>
<evidence type="ECO:0000256" key="3">
    <source>
        <dbReference type="SAM" id="MobiDB-lite"/>
    </source>
</evidence>
<evidence type="ECO:0000256" key="2">
    <source>
        <dbReference type="ARBA" id="ARBA00022679"/>
    </source>
</evidence>
<reference evidence="4" key="1">
    <citation type="submission" date="2022-12" db="EMBL/GenBank/DDBJ databases">
        <title>Draft genome assemblies for two species of Escallonia (Escalloniales).</title>
        <authorList>
            <person name="Chanderbali A."/>
            <person name="Dervinis C."/>
            <person name="Anghel I."/>
            <person name="Soltis D."/>
            <person name="Soltis P."/>
            <person name="Zapata F."/>
        </authorList>
    </citation>
    <scope>NUCLEOTIDE SEQUENCE</scope>
    <source>
        <strain evidence="4">UCBG64.0493</strain>
        <tissue evidence="4">Leaf</tissue>
    </source>
</reference>
<dbReference type="Pfam" id="PF02458">
    <property type="entry name" value="Transferase"/>
    <property type="match status" value="1"/>
</dbReference>
<name>A0AA88VXG3_9ASTE</name>
<keyword evidence="5" id="KW-1185">Reference proteome</keyword>
<dbReference type="GO" id="GO:0016740">
    <property type="term" value="F:transferase activity"/>
    <property type="evidence" value="ECO:0007669"/>
    <property type="project" value="UniProtKB-KW"/>
</dbReference>
<feature type="compositionally biased region" description="Polar residues" evidence="3">
    <location>
        <begin position="1"/>
        <end position="11"/>
    </location>
</feature>
<protein>
    <recommendedName>
        <fullName evidence="6">Benzyl alcohol O-benzoyltransferase</fullName>
    </recommendedName>
</protein>
<dbReference type="Proteomes" id="UP001188597">
    <property type="component" value="Unassembled WGS sequence"/>
</dbReference>
<sequence length="620" mass="68416">MSWDSDPSSANEIDDWGTAKKSTTFGGGFDRRDRGERGEKEGLFDSQFRADELDSWVSNKSFVLSTGARRFGSNGGGFDTNRERRWGFESNNGGGGADSEDRWMNKEITGTGGSFDSLRERRGDVGGGGDLDNWKREEGSEIGGGRPRLNLQPRSMAVDPQSETAAAVKPKGREHELVVPAKPTPNERKLLSDIDDQEGLRFQIPVIQFYRNNDHPFTQGRDPVKVIREALAQTLVFYYPFAGRIRQGPRGKLIVDCSGEGVVFIEADADVTLEQFGDALQPPFPCLEELLYDVPGSEGVLNSPLLLIQVTRLVCGGFIFALRLNHTMSDAPGLVQFMTALGEMARGAPVPSIPPVWQRELLLARDPPMVTCTHHEYDDVPDTKGTLMALDDMAHRSFFFGPAELTALRKFVPRHLRKCTTFEVLTACLWRCRTIAIRPDPEEEVRIICITNARAKFNPPLPVGYYGNAFAFPVALTTTRKLCHNPLGYALELVMKAKSDVTEEYMRSVADLMETKGRPHFAVVRSYLVSDVTRAGFREVDFGWGKAAYGGPAKGGVGAIPGVASFYIPFTNKKGENGIVVPICLPAPAMERFLVELDCMLKDNVQVPDSETSTFITSAL</sequence>
<dbReference type="EMBL" id="JAVXUP010001084">
    <property type="protein sequence ID" value="KAK3016165.1"/>
    <property type="molecule type" value="Genomic_DNA"/>
</dbReference>
<evidence type="ECO:0008006" key="6">
    <source>
        <dbReference type="Google" id="ProtNLM"/>
    </source>
</evidence>
<proteinExistence type="inferred from homology"/>
<feature type="region of interest" description="Disordered" evidence="3">
    <location>
        <begin position="1"/>
        <end position="43"/>
    </location>
</feature>
<evidence type="ECO:0000313" key="4">
    <source>
        <dbReference type="EMBL" id="KAK3016165.1"/>
    </source>
</evidence>
<accession>A0AA88VXG3</accession>
<feature type="compositionally biased region" description="Basic and acidic residues" evidence="3">
    <location>
        <begin position="29"/>
        <end position="43"/>
    </location>
</feature>
<dbReference type="Gene3D" id="3.30.559.10">
    <property type="entry name" value="Chloramphenicol acetyltransferase-like domain"/>
    <property type="match status" value="2"/>
</dbReference>
<keyword evidence="2" id="KW-0808">Transferase</keyword>
<evidence type="ECO:0000313" key="5">
    <source>
        <dbReference type="Proteomes" id="UP001188597"/>
    </source>
</evidence>
<dbReference type="PANTHER" id="PTHR31147:SF66">
    <property type="entry name" value="OS05G0315700 PROTEIN"/>
    <property type="match status" value="1"/>
</dbReference>
<organism evidence="4 5">
    <name type="scientific">Escallonia herrerae</name>
    <dbReference type="NCBI Taxonomy" id="1293975"/>
    <lineage>
        <taxon>Eukaryota</taxon>
        <taxon>Viridiplantae</taxon>
        <taxon>Streptophyta</taxon>
        <taxon>Embryophyta</taxon>
        <taxon>Tracheophyta</taxon>
        <taxon>Spermatophyta</taxon>
        <taxon>Magnoliopsida</taxon>
        <taxon>eudicotyledons</taxon>
        <taxon>Gunneridae</taxon>
        <taxon>Pentapetalae</taxon>
        <taxon>asterids</taxon>
        <taxon>campanulids</taxon>
        <taxon>Escalloniales</taxon>
        <taxon>Escalloniaceae</taxon>
        <taxon>Escallonia</taxon>
    </lineage>
</organism>